<dbReference type="Gramene" id="QL05p088460:mrna">
    <property type="protein sequence ID" value="QL05p088460:mrna"/>
    <property type="gene ID" value="QL05p088460"/>
</dbReference>
<keyword evidence="10" id="KW-1185">Reference proteome</keyword>
<organism evidence="9 10">
    <name type="scientific">Quercus lobata</name>
    <name type="common">Valley oak</name>
    <dbReference type="NCBI Taxonomy" id="97700"/>
    <lineage>
        <taxon>Eukaryota</taxon>
        <taxon>Viridiplantae</taxon>
        <taxon>Streptophyta</taxon>
        <taxon>Embryophyta</taxon>
        <taxon>Tracheophyta</taxon>
        <taxon>Spermatophyta</taxon>
        <taxon>Magnoliopsida</taxon>
        <taxon>eudicotyledons</taxon>
        <taxon>Gunneridae</taxon>
        <taxon>Pentapetalae</taxon>
        <taxon>rosids</taxon>
        <taxon>fabids</taxon>
        <taxon>Fagales</taxon>
        <taxon>Fagaceae</taxon>
        <taxon>Quercus</taxon>
    </lineage>
</organism>
<evidence type="ECO:0000256" key="1">
    <source>
        <dbReference type="ARBA" id="ARBA00022741"/>
    </source>
</evidence>
<keyword evidence="2" id="KW-0378">Hydrolase</keyword>
<keyword evidence="1" id="KW-0547">Nucleotide-binding</keyword>
<dbReference type="PANTHER" id="PTHR10887">
    <property type="entry name" value="DNA2/NAM7 HELICASE FAMILY"/>
    <property type="match status" value="1"/>
</dbReference>
<dbReference type="CDD" id="cd18808">
    <property type="entry name" value="SF1_C_Upf1"/>
    <property type="match status" value="1"/>
</dbReference>
<name>A0A7N2R5X1_QUELO</name>
<gene>
    <name evidence="9" type="primary">LOC115989647</name>
</gene>
<reference evidence="9" key="2">
    <citation type="submission" date="2021-01" db="UniProtKB">
        <authorList>
            <consortium name="EnsemblPlants"/>
        </authorList>
    </citation>
    <scope>IDENTIFICATION</scope>
</reference>
<evidence type="ECO:0000313" key="9">
    <source>
        <dbReference type="EnsemblPlants" id="QL05p088460:mrna"/>
    </source>
</evidence>
<dbReference type="Gene3D" id="3.40.50.300">
    <property type="entry name" value="P-loop containing nucleotide triphosphate hydrolases"/>
    <property type="match status" value="2"/>
</dbReference>
<reference evidence="9 10" key="1">
    <citation type="journal article" date="2016" name="G3 (Bethesda)">
        <title>First Draft Assembly and Annotation of the Genome of a California Endemic Oak Quercus lobata Nee (Fagaceae).</title>
        <authorList>
            <person name="Sork V.L."/>
            <person name="Fitz-Gibbon S.T."/>
            <person name="Puiu D."/>
            <person name="Crepeau M."/>
            <person name="Gugger P.F."/>
            <person name="Sherman R."/>
            <person name="Stevens K."/>
            <person name="Langley C.H."/>
            <person name="Pellegrini M."/>
            <person name="Salzberg S.L."/>
        </authorList>
    </citation>
    <scope>NUCLEOTIDE SEQUENCE [LARGE SCALE GENOMIC DNA]</scope>
    <source>
        <strain evidence="9 10">cv. SW786</strain>
    </source>
</reference>
<proteinExistence type="predicted"/>
<dbReference type="InterPro" id="IPR027417">
    <property type="entry name" value="P-loop_NTPase"/>
</dbReference>
<dbReference type="GO" id="GO:0005524">
    <property type="term" value="F:ATP binding"/>
    <property type="evidence" value="ECO:0007669"/>
    <property type="project" value="UniProtKB-KW"/>
</dbReference>
<dbReference type="EMBL" id="LRBV02000005">
    <property type="status" value="NOT_ANNOTATED_CDS"/>
    <property type="molecule type" value="Genomic_DNA"/>
</dbReference>
<dbReference type="InterPro" id="IPR047187">
    <property type="entry name" value="SF1_C_Upf1"/>
</dbReference>
<dbReference type="KEGG" id="qlo:115989647"/>
<protein>
    <recommendedName>
        <fullName evidence="11">P-loop containing nucleoside triphosphate hydrolase</fullName>
    </recommendedName>
</protein>
<evidence type="ECO:0000313" key="10">
    <source>
        <dbReference type="Proteomes" id="UP000594261"/>
    </source>
</evidence>
<dbReference type="GO" id="GO:0016787">
    <property type="term" value="F:hydrolase activity"/>
    <property type="evidence" value="ECO:0007669"/>
    <property type="project" value="UniProtKB-KW"/>
</dbReference>
<evidence type="ECO:0000256" key="3">
    <source>
        <dbReference type="ARBA" id="ARBA00022806"/>
    </source>
</evidence>
<dbReference type="Pfam" id="PF20073">
    <property type="entry name" value="DUF6469"/>
    <property type="match status" value="1"/>
</dbReference>
<dbReference type="InterPro" id="IPR045529">
    <property type="entry name" value="DUF6469"/>
</dbReference>
<feature type="compositionally biased region" description="Basic and acidic residues" evidence="5">
    <location>
        <begin position="424"/>
        <end position="433"/>
    </location>
</feature>
<evidence type="ECO:0000259" key="7">
    <source>
        <dbReference type="Pfam" id="PF13087"/>
    </source>
</evidence>
<evidence type="ECO:0000256" key="2">
    <source>
        <dbReference type="ARBA" id="ARBA00022801"/>
    </source>
</evidence>
<dbReference type="AlphaFoldDB" id="A0A7N2R5X1"/>
<feature type="region of interest" description="Disordered" evidence="5">
    <location>
        <begin position="471"/>
        <end position="492"/>
    </location>
</feature>
<keyword evidence="4" id="KW-0067">ATP-binding</keyword>
<dbReference type="RefSeq" id="XP_030969306.1">
    <property type="nucleotide sequence ID" value="XM_031113446.1"/>
</dbReference>
<keyword evidence="3" id="KW-0347">Helicase</keyword>
<evidence type="ECO:0000256" key="4">
    <source>
        <dbReference type="ARBA" id="ARBA00022840"/>
    </source>
</evidence>
<accession>A0A7N2R5X1</accession>
<feature type="domain" description="DNA2/NAM7 helicase helicase" evidence="6">
    <location>
        <begin position="247"/>
        <end position="483"/>
    </location>
</feature>
<dbReference type="PANTHER" id="PTHR10887:SF522">
    <property type="entry name" value="P-LOOP CONTAINING NUCLEOSIDE TRIPHOSPHATE HYDROLASES SUPERFAMILY PROTEIN"/>
    <property type="match status" value="1"/>
</dbReference>
<dbReference type="InterPro" id="IPR045055">
    <property type="entry name" value="DNA2/NAM7-like"/>
</dbReference>
<dbReference type="InterPro" id="IPR041679">
    <property type="entry name" value="DNA2/NAM7-like_C"/>
</dbReference>
<dbReference type="GO" id="GO:0004386">
    <property type="term" value="F:helicase activity"/>
    <property type="evidence" value="ECO:0007669"/>
    <property type="project" value="UniProtKB-KW"/>
</dbReference>
<dbReference type="RefSeq" id="XP_030969305.1">
    <property type="nucleotide sequence ID" value="XM_031113445.1"/>
</dbReference>
<feature type="domain" description="DUF6469" evidence="8">
    <location>
        <begin position="95"/>
        <end position="199"/>
    </location>
</feature>
<evidence type="ECO:0000259" key="8">
    <source>
        <dbReference type="Pfam" id="PF20073"/>
    </source>
</evidence>
<dbReference type="OrthoDB" id="6513042at2759"/>
<feature type="region of interest" description="Disordered" evidence="5">
    <location>
        <begin position="406"/>
        <end position="438"/>
    </location>
</feature>
<feature type="compositionally biased region" description="Basic and acidic residues" evidence="5">
    <location>
        <begin position="471"/>
        <end position="486"/>
    </location>
</feature>
<dbReference type="SUPFAM" id="SSF52540">
    <property type="entry name" value="P-loop containing nucleoside triphosphate hydrolases"/>
    <property type="match status" value="1"/>
</dbReference>
<dbReference type="OMA" id="KLASGWH"/>
<dbReference type="EnsemblPlants" id="QL05p088460:mrna">
    <property type="protein sequence ID" value="QL05p088460:mrna"/>
    <property type="gene ID" value="QL05p088460"/>
</dbReference>
<dbReference type="Proteomes" id="UP000594261">
    <property type="component" value="Chromosome 5"/>
</dbReference>
<evidence type="ECO:0000259" key="6">
    <source>
        <dbReference type="Pfam" id="PF13086"/>
    </source>
</evidence>
<dbReference type="FunFam" id="3.40.50.300:FF:000326">
    <property type="entry name" value="P-loop containing nucleoside triphosphate hydrolase"/>
    <property type="match status" value="1"/>
</dbReference>
<dbReference type="GeneID" id="115989647"/>
<sequence length="1140" mass="130600">MEKTVLKKNFVRGRSLIDLVFSWSINDILNEDLYKKQVRQIPQTFSSISEYMNSFIYPLIEETHADLLSSMSTLPLAPSCVLLSLKQAREYEPPKDYFYHVTIKSVSELENNNGTYEPMVGDLIALTDVRPKYIEDLDRPDRPFLVALVQRVKDDNTITILASKPILAEEQENKKMKTLYAVFMINMTTNIRIWRALNFELEGENIDIIGKVLQPNSAEAKICTTCISERSCSTAYADTRSIICFYDLNDSQKDAVLSCLETRECKHQNTVKLIWGPPGTGKTTTVGVLLFSLLRMKCRTLTCAPTNTAVLEVTQRLLKNVTQSLEYDTYGLGDILLFGNRERMKIDDRYDLLDVFLDNRVSILYECLVPSTGWKDSLLSMISLLKDPKREYHLYLKTRRVVEYEEDENDGISENKGINVNQGKEIDDQSSKDKKSKKNLRKVIIQTLNENKNKKTQKETRPLWKEKKLAHKEIESRDNSSQDKKNKGQGTDECDTPLTFEEFLQKRFNCISKRLTYCIENLYTHLPTSFISLVVVKKMIKALDFLKSLETLLCAVSVTDKGLLEKVFSKNVGTGLGHLRELSIVRNECLRVLISLPQKFPVPDFEDEYDIKEFCLQYSCLIFCTVSSSAKLHEVMADLELLVIDEAAQLKECESTIPLRLPGIRHAILVGDERQLPAMVKSKISEEAEFGRSLFERLVLLGHKKHLLNVQHRMHPSISLFPNKKFYENQILDGHNVKGGSYERNFLQGKMYGSYSFINVPHGKEEFNNSHSLKNMVEAAVASEIVSSLFKESVRTKKKVRVGIISPYKAQVLAIGEKVKNYSADPNDDFSICVRSIDGFQGGEEDLIIISTVRCNKNGIVGFLKNHQRTNVALTRARHCLWILGNEATLTKRCTIWKELVIDAKKRRCFYNANEDKGLAQAITVALVECDQMHILFNMDSSLFRKARWRVSFGNDFLKSMSRVKDAETCKEVLTLLENLANGWRQSLRKKNLYVHHGTSSQLLEQYKVKGLLHLVWTVDILKENSYYIQILKFWDILPLAEIPKLANHLDVLFENYTLKKMNRCKYKCLDGCLVVPMRWPVNLSSCPEADPLLSLSEPLASLSLRDESESSSTTYRNNSKYTMGRSVVTNRWPRNLPSY</sequence>
<dbReference type="Pfam" id="PF13086">
    <property type="entry name" value="AAA_11"/>
    <property type="match status" value="2"/>
</dbReference>
<evidence type="ECO:0008006" key="11">
    <source>
        <dbReference type="Google" id="ProtNLM"/>
    </source>
</evidence>
<dbReference type="Pfam" id="PF13087">
    <property type="entry name" value="AAA_12"/>
    <property type="match status" value="1"/>
</dbReference>
<feature type="domain" description="DNA2/NAM7 helicase helicase" evidence="6">
    <location>
        <begin position="610"/>
        <end position="683"/>
    </location>
</feature>
<evidence type="ECO:0000256" key="5">
    <source>
        <dbReference type="SAM" id="MobiDB-lite"/>
    </source>
</evidence>
<dbReference type="InterPro" id="IPR041677">
    <property type="entry name" value="DNA2/NAM7_AAA_11"/>
</dbReference>
<dbReference type="InParanoid" id="A0A7N2R5X1"/>
<feature type="domain" description="DNA2/NAM7 helicase-like C-terminal" evidence="7">
    <location>
        <begin position="691"/>
        <end position="887"/>
    </location>
</feature>
<dbReference type="GO" id="GO:0005694">
    <property type="term" value="C:chromosome"/>
    <property type="evidence" value="ECO:0007669"/>
    <property type="project" value="UniProtKB-ARBA"/>
</dbReference>